<protein>
    <recommendedName>
        <fullName evidence="3">Tetratricopeptide repeat-containing protein</fullName>
    </recommendedName>
</protein>
<dbReference type="EMBL" id="FNAI01000005">
    <property type="protein sequence ID" value="SDE29342.1"/>
    <property type="molecule type" value="Genomic_DNA"/>
</dbReference>
<dbReference type="Proteomes" id="UP000199072">
    <property type="component" value="Unassembled WGS sequence"/>
</dbReference>
<name>A0A1G7BQV9_9SPHI</name>
<evidence type="ECO:0000313" key="2">
    <source>
        <dbReference type="Proteomes" id="UP000199072"/>
    </source>
</evidence>
<organism evidence="1 2">
    <name type="scientific">Mucilaginibacter pineti</name>
    <dbReference type="NCBI Taxonomy" id="1391627"/>
    <lineage>
        <taxon>Bacteria</taxon>
        <taxon>Pseudomonadati</taxon>
        <taxon>Bacteroidota</taxon>
        <taxon>Sphingobacteriia</taxon>
        <taxon>Sphingobacteriales</taxon>
        <taxon>Sphingobacteriaceae</taxon>
        <taxon>Mucilaginibacter</taxon>
    </lineage>
</organism>
<reference evidence="1 2" key="1">
    <citation type="submission" date="2016-10" db="EMBL/GenBank/DDBJ databases">
        <authorList>
            <person name="de Groot N.N."/>
        </authorList>
    </citation>
    <scope>NUCLEOTIDE SEQUENCE [LARGE SCALE GENOMIC DNA]</scope>
    <source>
        <strain evidence="1 2">47C3B</strain>
    </source>
</reference>
<dbReference type="AlphaFoldDB" id="A0A1G7BQV9"/>
<proteinExistence type="predicted"/>
<evidence type="ECO:0000313" key="1">
    <source>
        <dbReference type="EMBL" id="SDE29342.1"/>
    </source>
</evidence>
<keyword evidence="2" id="KW-1185">Reference proteome</keyword>
<dbReference type="Gene3D" id="1.25.40.10">
    <property type="entry name" value="Tetratricopeptide repeat domain"/>
    <property type="match status" value="1"/>
</dbReference>
<dbReference type="InterPro" id="IPR011990">
    <property type="entry name" value="TPR-like_helical_dom_sf"/>
</dbReference>
<sequence length="178" mass="19998">MVVVGLLAQAQNADKVYDQYLDFNLARLQNEQDKAMDIGEKILPDTLKLPQKVRISYYNSMAKLYEDGGQSVKAIAFYKMVIAAQPNYYVAHRALGYLLIKGIADKAPNAEIKDEADIAKVKNALPHLEKAQACDPDDNTLILIKSLYQNIKDDKVLDTLPARLEKLKKNCEDILSDQ</sequence>
<dbReference type="STRING" id="1391627.SAMN05216464_105124"/>
<evidence type="ECO:0008006" key="3">
    <source>
        <dbReference type="Google" id="ProtNLM"/>
    </source>
</evidence>
<accession>A0A1G7BQV9</accession>
<gene>
    <name evidence="1" type="ORF">SAMN05216464_105124</name>
</gene>
<dbReference type="SUPFAM" id="SSF48452">
    <property type="entry name" value="TPR-like"/>
    <property type="match status" value="1"/>
</dbReference>